<evidence type="ECO:0000313" key="2">
    <source>
        <dbReference type="Proteomes" id="UP000604765"/>
    </source>
</evidence>
<evidence type="ECO:0000313" key="1">
    <source>
        <dbReference type="EMBL" id="GHP14038.1"/>
    </source>
</evidence>
<keyword evidence="2" id="KW-1185">Reference proteome</keyword>
<protein>
    <submittedName>
        <fullName evidence="1">Uncharacterized protein</fullName>
    </submittedName>
</protein>
<gene>
    <name evidence="1" type="ORF">YK48G_14630</name>
</gene>
<organism evidence="1 2">
    <name type="scientific">Lentilactobacillus fungorum</name>
    <dbReference type="NCBI Taxonomy" id="2201250"/>
    <lineage>
        <taxon>Bacteria</taxon>
        <taxon>Bacillati</taxon>
        <taxon>Bacillota</taxon>
        <taxon>Bacilli</taxon>
        <taxon>Lactobacillales</taxon>
        <taxon>Lactobacillaceae</taxon>
        <taxon>Lentilactobacillus</taxon>
    </lineage>
</organism>
<dbReference type="Proteomes" id="UP000604765">
    <property type="component" value="Unassembled WGS sequence"/>
</dbReference>
<dbReference type="EMBL" id="BNJR01000012">
    <property type="protein sequence ID" value="GHP14038.1"/>
    <property type="molecule type" value="Genomic_DNA"/>
</dbReference>
<comment type="caution">
    <text evidence="1">The sequence shown here is derived from an EMBL/GenBank/DDBJ whole genome shotgun (WGS) entry which is preliminary data.</text>
</comment>
<name>A0ABQ3VZ81_9LACO</name>
<proteinExistence type="predicted"/>
<accession>A0ABQ3VZ81</accession>
<reference evidence="1 2" key="1">
    <citation type="journal article" date="2021" name="Int. J. Syst. Evol. Microbiol.">
        <title>Lentilactobacillus fungorum sp. nov., isolated from spent mushroom substrates.</title>
        <authorList>
            <person name="Tohno M."/>
            <person name="Tanizawa Y."/>
            <person name="Kojima Y."/>
            <person name="Sakamoto M."/>
            <person name="Ohkuma M."/>
            <person name="Kobayashi H."/>
        </authorList>
    </citation>
    <scope>NUCLEOTIDE SEQUENCE [LARGE SCALE GENOMIC DNA]</scope>
    <source>
        <strain evidence="1 2">YK48G</strain>
    </source>
</reference>
<sequence length="80" mass="9466">MDLDLIDLGGFTRQETRVLVDTPELQRTRTTFDHRLIIVTEVDKRNHQIKVSANFQWEQIGKKWRPNVSLHNTHFKDPIA</sequence>
<dbReference type="RefSeq" id="WP_203630047.1">
    <property type="nucleotide sequence ID" value="NZ_BNJR01000012.1"/>
</dbReference>